<organism evidence="2 3">
    <name type="scientific">Cirrhinus molitorella</name>
    <name type="common">mud carp</name>
    <dbReference type="NCBI Taxonomy" id="172907"/>
    <lineage>
        <taxon>Eukaryota</taxon>
        <taxon>Metazoa</taxon>
        <taxon>Chordata</taxon>
        <taxon>Craniata</taxon>
        <taxon>Vertebrata</taxon>
        <taxon>Euteleostomi</taxon>
        <taxon>Actinopterygii</taxon>
        <taxon>Neopterygii</taxon>
        <taxon>Teleostei</taxon>
        <taxon>Ostariophysi</taxon>
        <taxon>Cypriniformes</taxon>
        <taxon>Cyprinidae</taxon>
        <taxon>Labeoninae</taxon>
        <taxon>Labeonini</taxon>
        <taxon>Cirrhinus</taxon>
    </lineage>
</organism>
<dbReference type="EMBL" id="JAYMGO010000011">
    <property type="protein sequence ID" value="KAL1265919.1"/>
    <property type="molecule type" value="Genomic_DNA"/>
</dbReference>
<evidence type="ECO:0000313" key="3">
    <source>
        <dbReference type="Proteomes" id="UP001558613"/>
    </source>
</evidence>
<proteinExistence type="predicted"/>
<dbReference type="Proteomes" id="UP001558613">
    <property type="component" value="Unassembled WGS sequence"/>
</dbReference>
<reference evidence="2 3" key="1">
    <citation type="submission" date="2023-09" db="EMBL/GenBank/DDBJ databases">
        <authorList>
            <person name="Wang M."/>
        </authorList>
    </citation>
    <scope>NUCLEOTIDE SEQUENCE [LARGE SCALE GENOMIC DNA]</scope>
    <source>
        <strain evidence="2">GT-2023</strain>
        <tissue evidence="2">Liver</tissue>
    </source>
</reference>
<accession>A0ABR3MMQ7</accession>
<sequence>MQSDTCAASSARHMSSKKGREQQEYRTGGGYCDPMRNGITRAASLFTKRSQMTQLTQTGWTGKGGSDVLCRSL</sequence>
<evidence type="ECO:0000256" key="1">
    <source>
        <dbReference type="SAM" id="MobiDB-lite"/>
    </source>
</evidence>
<evidence type="ECO:0000313" key="2">
    <source>
        <dbReference type="EMBL" id="KAL1265919.1"/>
    </source>
</evidence>
<gene>
    <name evidence="2" type="ORF">QQF64_003946</name>
</gene>
<keyword evidence="3" id="KW-1185">Reference proteome</keyword>
<comment type="caution">
    <text evidence="2">The sequence shown here is derived from an EMBL/GenBank/DDBJ whole genome shotgun (WGS) entry which is preliminary data.</text>
</comment>
<name>A0ABR3MMQ7_9TELE</name>
<feature type="region of interest" description="Disordered" evidence="1">
    <location>
        <begin position="1"/>
        <end position="32"/>
    </location>
</feature>
<protein>
    <submittedName>
        <fullName evidence="2">Uncharacterized protein</fullName>
    </submittedName>
</protein>